<evidence type="ECO:0000256" key="3">
    <source>
        <dbReference type="ARBA" id="ARBA00022475"/>
    </source>
</evidence>
<dbReference type="PANTHER" id="PTHR22683">
    <property type="entry name" value="SPORULATION PROTEIN RELATED"/>
    <property type="match status" value="1"/>
</dbReference>
<feature type="transmembrane region" description="Helical" evidence="13">
    <location>
        <begin position="107"/>
        <end position="128"/>
    </location>
</feature>
<keyword evidence="5 13" id="KW-0812">Transmembrane</keyword>
<keyword evidence="11 13" id="KW-0472">Membrane</keyword>
<dbReference type="PROSITE" id="PS50901">
    <property type="entry name" value="FTSK"/>
    <property type="match status" value="1"/>
</dbReference>
<evidence type="ECO:0000256" key="6">
    <source>
        <dbReference type="ARBA" id="ARBA00022741"/>
    </source>
</evidence>
<evidence type="ECO:0000256" key="2">
    <source>
        <dbReference type="ARBA" id="ARBA00006474"/>
    </source>
</evidence>
<keyword evidence="4 15" id="KW-0132">Cell division</keyword>
<dbReference type="GO" id="GO:0003677">
    <property type="term" value="F:DNA binding"/>
    <property type="evidence" value="ECO:0007669"/>
    <property type="project" value="UniProtKB-KW"/>
</dbReference>
<keyword evidence="7" id="KW-0159">Chromosome partition</keyword>
<evidence type="ECO:0000256" key="11">
    <source>
        <dbReference type="ARBA" id="ARBA00023136"/>
    </source>
</evidence>
<dbReference type="SUPFAM" id="SSF46785">
    <property type="entry name" value="Winged helix' DNA-binding domain"/>
    <property type="match status" value="1"/>
</dbReference>
<name>A0A1W1CST7_9ZZZZ</name>
<dbReference type="EMBL" id="FPHJ01000062">
    <property type="protein sequence ID" value="SFV68741.1"/>
    <property type="molecule type" value="Genomic_DNA"/>
</dbReference>
<evidence type="ECO:0000256" key="8">
    <source>
        <dbReference type="ARBA" id="ARBA00022840"/>
    </source>
</evidence>
<comment type="similarity">
    <text evidence="2">Belongs to the FtsK/SpoIIIE/SftA family.</text>
</comment>
<keyword evidence="3" id="KW-1003">Cell membrane</keyword>
<dbReference type="Pfam" id="PF01580">
    <property type="entry name" value="FtsK_SpoIIIE"/>
    <property type="match status" value="1"/>
</dbReference>
<gene>
    <name evidence="15" type="ORF">MNB_SUP05-5-522</name>
</gene>
<feature type="transmembrane region" description="Helical" evidence="13">
    <location>
        <begin position="75"/>
        <end position="95"/>
    </location>
</feature>
<dbReference type="InterPro" id="IPR036390">
    <property type="entry name" value="WH_DNA-bd_sf"/>
</dbReference>
<dbReference type="GO" id="GO:0007059">
    <property type="term" value="P:chromosome segregation"/>
    <property type="evidence" value="ECO:0007669"/>
    <property type="project" value="UniProtKB-KW"/>
</dbReference>
<evidence type="ECO:0000256" key="9">
    <source>
        <dbReference type="ARBA" id="ARBA00022989"/>
    </source>
</evidence>
<dbReference type="SUPFAM" id="SSF52540">
    <property type="entry name" value="P-loop containing nucleoside triphosphate hydrolases"/>
    <property type="match status" value="1"/>
</dbReference>
<feature type="transmembrane region" description="Helical" evidence="13">
    <location>
        <begin position="134"/>
        <end position="152"/>
    </location>
</feature>
<dbReference type="Pfam" id="PF17854">
    <property type="entry name" value="FtsK_alpha"/>
    <property type="match status" value="1"/>
</dbReference>
<evidence type="ECO:0000256" key="1">
    <source>
        <dbReference type="ARBA" id="ARBA00004651"/>
    </source>
</evidence>
<dbReference type="GO" id="GO:0051301">
    <property type="term" value="P:cell division"/>
    <property type="evidence" value="ECO:0007669"/>
    <property type="project" value="UniProtKB-KW"/>
</dbReference>
<dbReference type="SMART" id="SM00843">
    <property type="entry name" value="Ftsk_gamma"/>
    <property type="match status" value="1"/>
</dbReference>
<dbReference type="InterPro" id="IPR036388">
    <property type="entry name" value="WH-like_DNA-bd_sf"/>
</dbReference>
<dbReference type="InterPro" id="IPR041027">
    <property type="entry name" value="FtsK_alpha"/>
</dbReference>
<feature type="domain" description="FtsK" evidence="14">
    <location>
        <begin position="394"/>
        <end position="615"/>
    </location>
</feature>
<dbReference type="Gene3D" id="3.30.980.40">
    <property type="match status" value="1"/>
</dbReference>
<accession>A0A1W1CST7</accession>
<dbReference type="AlphaFoldDB" id="A0A1W1CST7"/>
<evidence type="ECO:0000256" key="12">
    <source>
        <dbReference type="ARBA" id="ARBA00023306"/>
    </source>
</evidence>
<dbReference type="Pfam" id="PF13491">
    <property type="entry name" value="FtsK_4TM"/>
    <property type="match status" value="1"/>
</dbReference>
<evidence type="ECO:0000259" key="14">
    <source>
        <dbReference type="PROSITE" id="PS50901"/>
    </source>
</evidence>
<keyword evidence="6" id="KW-0547">Nucleotide-binding</keyword>
<proteinExistence type="inferred from homology"/>
<dbReference type="InterPro" id="IPR018541">
    <property type="entry name" value="Ftsk_gamma"/>
</dbReference>
<evidence type="ECO:0000256" key="13">
    <source>
        <dbReference type="SAM" id="Phobius"/>
    </source>
</evidence>
<feature type="transmembrane region" description="Helical" evidence="13">
    <location>
        <begin position="159"/>
        <end position="180"/>
    </location>
</feature>
<keyword evidence="12" id="KW-0131">Cell cycle</keyword>
<dbReference type="GO" id="GO:0005524">
    <property type="term" value="F:ATP binding"/>
    <property type="evidence" value="ECO:0007669"/>
    <property type="project" value="UniProtKB-KW"/>
</dbReference>
<dbReference type="InterPro" id="IPR050206">
    <property type="entry name" value="FtsK/SpoIIIE/SftA"/>
</dbReference>
<keyword evidence="8" id="KW-0067">ATP-binding</keyword>
<dbReference type="InterPro" id="IPR027417">
    <property type="entry name" value="P-loop_NTPase"/>
</dbReference>
<evidence type="ECO:0000256" key="4">
    <source>
        <dbReference type="ARBA" id="ARBA00022618"/>
    </source>
</evidence>
<keyword evidence="9 13" id="KW-1133">Transmembrane helix</keyword>
<sequence>MQNPRIKKQSSSLEKKHLSLGVFSFFLIVFSSFLLVSIVSYSNSDAIWSQSSNADLVENYGGVLGAWLSDLLFKFFGNAIYVLPIAVAWLGWNIYTYTNNEKEFHGILFSLRIFSFLILLIFLSAFFAQNINTNIGGGWVGTSIHHLFFNLIKEFSLILYLSIIIISFSFSSCISIFTILDSTGSLIINIFNYLHNMLILKKQHNLEKKQAKQTKLHRESLYKTSTISSPKIKKSNFVVPSLKAQKPVQSSFLKNDTNQLPALSLLDDIITQETGYSEETLQTLSRQVELKLQDFGLMVEVENVTPGPVVTQFEISLAPGVKISQINNLSKDLARALLVESVRIVDVIPGKPVVGIEIPNVTKEMISLKELLTSEKFEQSKSELTIALGKDVNGSPVIENLAKMPHLLVAGATGMGKSVGLNAIILSVLYKSTPEQVRMIMIDPKVVELTSYVDTPHLLSPVITDMEQAATALRWCVNEMERRYQLLAKFAVRNLDGFNKKILAAQKQGEPLLDPFFNPENAQVGEKAKELEPLPLIMIVIDEYADMLGALAQDDRTKAKKVEGLIIRLAQKARAAGMHLIIATQRPSVDVITGLIKSNIPSRIAFKVVSKIDSRTILDRGGAEELLGRGDMLYTTPGLATPIRIHGAFVSDEEVERVINFLKEQSEPDYLDEVLTPTSDNIGGNGEFNSDDLDELYDEAVKIVTQTRRASISSIQRQLRIGYNRAARIVEDMEAEGVVSEVGSNGQRDVLAPPPIDI</sequence>
<dbReference type="InterPro" id="IPR025199">
    <property type="entry name" value="FtsK_4TM"/>
</dbReference>
<reference evidence="15" key="1">
    <citation type="submission" date="2016-10" db="EMBL/GenBank/DDBJ databases">
        <authorList>
            <person name="de Groot N.N."/>
        </authorList>
    </citation>
    <scope>NUCLEOTIDE SEQUENCE</scope>
</reference>
<dbReference type="PANTHER" id="PTHR22683:SF41">
    <property type="entry name" value="DNA TRANSLOCASE FTSK"/>
    <property type="match status" value="1"/>
</dbReference>
<dbReference type="Pfam" id="PF09397">
    <property type="entry name" value="FtsK_gamma"/>
    <property type="match status" value="1"/>
</dbReference>
<evidence type="ECO:0000256" key="10">
    <source>
        <dbReference type="ARBA" id="ARBA00023125"/>
    </source>
</evidence>
<protein>
    <submittedName>
        <fullName evidence="15">Cell division protein FtsK</fullName>
    </submittedName>
</protein>
<evidence type="ECO:0000256" key="5">
    <source>
        <dbReference type="ARBA" id="ARBA00022692"/>
    </source>
</evidence>
<feature type="transmembrane region" description="Helical" evidence="13">
    <location>
        <begin position="20"/>
        <end position="41"/>
    </location>
</feature>
<dbReference type="Gene3D" id="3.40.50.300">
    <property type="entry name" value="P-loop containing nucleotide triphosphate hydrolases"/>
    <property type="match status" value="1"/>
</dbReference>
<dbReference type="GO" id="GO:0005886">
    <property type="term" value="C:plasma membrane"/>
    <property type="evidence" value="ECO:0007669"/>
    <property type="project" value="UniProtKB-SubCell"/>
</dbReference>
<keyword evidence="10" id="KW-0238">DNA-binding</keyword>
<evidence type="ECO:0000313" key="15">
    <source>
        <dbReference type="EMBL" id="SFV68741.1"/>
    </source>
</evidence>
<dbReference type="InterPro" id="IPR002543">
    <property type="entry name" value="FtsK_dom"/>
</dbReference>
<organism evidence="15">
    <name type="scientific">hydrothermal vent metagenome</name>
    <dbReference type="NCBI Taxonomy" id="652676"/>
    <lineage>
        <taxon>unclassified sequences</taxon>
        <taxon>metagenomes</taxon>
        <taxon>ecological metagenomes</taxon>
    </lineage>
</organism>
<comment type="subcellular location">
    <subcellularLocation>
        <location evidence="1">Cell membrane</location>
        <topology evidence="1">Multi-pass membrane protein</topology>
    </subcellularLocation>
</comment>
<dbReference type="Gene3D" id="1.10.10.10">
    <property type="entry name" value="Winged helix-like DNA-binding domain superfamily/Winged helix DNA-binding domain"/>
    <property type="match status" value="1"/>
</dbReference>
<evidence type="ECO:0000256" key="7">
    <source>
        <dbReference type="ARBA" id="ARBA00022829"/>
    </source>
</evidence>